<dbReference type="InterPro" id="IPR009038">
    <property type="entry name" value="GOLD_dom"/>
</dbReference>
<dbReference type="SMART" id="SM01190">
    <property type="entry name" value="EMP24_GP25L"/>
    <property type="match status" value="1"/>
</dbReference>
<organism evidence="11 12">
    <name type="scientific">Denticeps clupeoides</name>
    <name type="common">denticle herring</name>
    <dbReference type="NCBI Taxonomy" id="299321"/>
    <lineage>
        <taxon>Eukaryota</taxon>
        <taxon>Metazoa</taxon>
        <taxon>Chordata</taxon>
        <taxon>Craniata</taxon>
        <taxon>Vertebrata</taxon>
        <taxon>Euteleostomi</taxon>
        <taxon>Actinopterygii</taxon>
        <taxon>Neopterygii</taxon>
        <taxon>Teleostei</taxon>
        <taxon>Clupei</taxon>
        <taxon>Clupeiformes</taxon>
        <taxon>Denticipitoidei</taxon>
        <taxon>Denticipitidae</taxon>
        <taxon>Denticeps</taxon>
    </lineage>
</organism>
<evidence type="ECO:0000256" key="4">
    <source>
        <dbReference type="ARBA" id="ARBA00022729"/>
    </source>
</evidence>
<reference evidence="11 12" key="1">
    <citation type="submission" date="2020-06" db="EMBL/GenBank/DDBJ databases">
        <authorList>
            <consortium name="Wellcome Sanger Institute Data Sharing"/>
        </authorList>
    </citation>
    <scope>NUCLEOTIDE SEQUENCE [LARGE SCALE GENOMIC DNA]</scope>
</reference>
<comment type="subcellular location">
    <subcellularLocation>
        <location evidence="1">Endoplasmic reticulum membrane</location>
        <topology evidence="1">Single-pass type I membrane protein</topology>
    </subcellularLocation>
    <subcellularLocation>
        <location evidence="8">Membrane</location>
        <topology evidence="8">Single-pass type I membrane protein</topology>
    </subcellularLocation>
</comment>
<evidence type="ECO:0000256" key="2">
    <source>
        <dbReference type="ARBA" id="ARBA00007104"/>
    </source>
</evidence>
<keyword evidence="3 8" id="KW-0812">Transmembrane</keyword>
<dbReference type="Proteomes" id="UP000694580">
    <property type="component" value="Chromosome 17"/>
</dbReference>
<sequence length="253" mass="29313">MKSVFGGWKLETGRSLGPSTWLSSLSNIYGELYIKQEDDPDTDQEQIWGSDQYDFAIVLQAAELRCFWHFAHVGEQFYLNYMVQWVTGLANDRHLSVTVNSPSGYLVGQADDASHQISFSTKETGFYQMCFSNFHNRFGSMQIFMNFGVYYEGSEDKDEGPQEKKEELNSTLSTIQDSSHRLQGLVFHMWRHYNFGRMQRGADYYMMVSNSNYVSRWSAVQSLVILLAGYLQLFFIKRLFNTKPTTDTEKPRC</sequence>
<evidence type="ECO:0000256" key="3">
    <source>
        <dbReference type="ARBA" id="ARBA00022692"/>
    </source>
</evidence>
<keyword evidence="6 9" id="KW-1133">Transmembrane helix</keyword>
<evidence type="ECO:0000313" key="12">
    <source>
        <dbReference type="Proteomes" id="UP000694580"/>
    </source>
</evidence>
<evidence type="ECO:0000256" key="6">
    <source>
        <dbReference type="ARBA" id="ARBA00022989"/>
    </source>
</evidence>
<dbReference type="GeneTree" id="ENSGT00390000010961"/>
<evidence type="ECO:0000256" key="8">
    <source>
        <dbReference type="RuleBase" id="RU003827"/>
    </source>
</evidence>
<feature type="domain" description="GOLD" evidence="10">
    <location>
        <begin position="64"/>
        <end position="149"/>
    </location>
</feature>
<reference evidence="11" key="3">
    <citation type="submission" date="2025-09" db="UniProtKB">
        <authorList>
            <consortium name="Ensembl"/>
        </authorList>
    </citation>
    <scope>IDENTIFICATION</scope>
</reference>
<accession>A0AAY4BDX4</accession>
<dbReference type="Pfam" id="PF01105">
    <property type="entry name" value="EMP24_GP25L"/>
    <property type="match status" value="1"/>
</dbReference>
<keyword evidence="7 9" id="KW-0472">Membrane</keyword>
<dbReference type="Ensembl" id="ENSDCDT00010019187.1">
    <property type="protein sequence ID" value="ENSDCDP00010018116.1"/>
    <property type="gene ID" value="ENSDCDG00010008257.1"/>
</dbReference>
<evidence type="ECO:0000313" key="11">
    <source>
        <dbReference type="Ensembl" id="ENSDCDP00010018116.1"/>
    </source>
</evidence>
<dbReference type="PROSITE" id="PS50866">
    <property type="entry name" value="GOLD"/>
    <property type="match status" value="1"/>
</dbReference>
<keyword evidence="4" id="KW-0732">Signal</keyword>
<keyword evidence="12" id="KW-1185">Reference proteome</keyword>
<dbReference type="InterPro" id="IPR015720">
    <property type="entry name" value="Emp24-like"/>
</dbReference>
<comment type="similarity">
    <text evidence="2 8">Belongs to the EMP24/GP25L family.</text>
</comment>
<evidence type="ECO:0000256" key="9">
    <source>
        <dbReference type="SAM" id="Phobius"/>
    </source>
</evidence>
<proteinExistence type="inferred from homology"/>
<dbReference type="PANTHER" id="PTHR22811">
    <property type="entry name" value="TRANSMEMBRANE EMP24 DOMAIN-CONTAINING PROTEIN"/>
    <property type="match status" value="1"/>
</dbReference>
<evidence type="ECO:0000256" key="7">
    <source>
        <dbReference type="ARBA" id="ARBA00023136"/>
    </source>
</evidence>
<evidence type="ECO:0000259" key="10">
    <source>
        <dbReference type="PROSITE" id="PS50866"/>
    </source>
</evidence>
<gene>
    <name evidence="11" type="primary">LOC114767248</name>
</gene>
<protein>
    <recommendedName>
        <fullName evidence="10">GOLD domain-containing protein</fullName>
    </recommendedName>
</protein>
<keyword evidence="5" id="KW-0256">Endoplasmic reticulum</keyword>
<dbReference type="GO" id="GO:0005789">
    <property type="term" value="C:endoplasmic reticulum membrane"/>
    <property type="evidence" value="ECO:0007669"/>
    <property type="project" value="UniProtKB-SubCell"/>
</dbReference>
<evidence type="ECO:0000256" key="5">
    <source>
        <dbReference type="ARBA" id="ARBA00022824"/>
    </source>
</evidence>
<feature type="transmembrane region" description="Helical" evidence="9">
    <location>
        <begin position="217"/>
        <end position="236"/>
    </location>
</feature>
<reference evidence="11" key="2">
    <citation type="submission" date="2025-08" db="UniProtKB">
        <authorList>
            <consortium name="Ensembl"/>
        </authorList>
    </citation>
    <scope>IDENTIFICATION</scope>
</reference>
<name>A0AAY4BDX4_9TELE</name>
<dbReference type="AlphaFoldDB" id="A0AAY4BDX4"/>
<evidence type="ECO:0000256" key="1">
    <source>
        <dbReference type="ARBA" id="ARBA00004115"/>
    </source>
</evidence>